<accession>A0A1F8B8U7</accession>
<dbReference type="SUPFAM" id="SSF55190">
    <property type="entry name" value="Arginyl-tRNA synthetase (ArgRS), N-terminal 'additional' domain"/>
    <property type="match status" value="1"/>
</dbReference>
<evidence type="ECO:0000256" key="1">
    <source>
        <dbReference type="ARBA" id="ARBA00005594"/>
    </source>
</evidence>
<dbReference type="PRINTS" id="PR01038">
    <property type="entry name" value="TRNASYNTHARG"/>
</dbReference>
<reference evidence="12 13" key="1">
    <citation type="journal article" date="2016" name="Nat. Commun.">
        <title>Thousands of microbial genomes shed light on interconnected biogeochemical processes in an aquifer system.</title>
        <authorList>
            <person name="Anantharaman K."/>
            <person name="Brown C.T."/>
            <person name="Hug L.A."/>
            <person name="Sharon I."/>
            <person name="Castelle C.J."/>
            <person name="Probst A.J."/>
            <person name="Thomas B.C."/>
            <person name="Singh A."/>
            <person name="Wilkins M.J."/>
            <person name="Karaoz U."/>
            <person name="Brodie E.L."/>
            <person name="Williams K.H."/>
            <person name="Hubbard S.S."/>
            <person name="Banfield J.F."/>
        </authorList>
    </citation>
    <scope>NUCLEOTIDE SEQUENCE [LARGE SCALE GENOMIC DNA]</scope>
</reference>
<keyword evidence="5 8" id="KW-0648">Protein biosynthesis</keyword>
<evidence type="ECO:0000256" key="2">
    <source>
        <dbReference type="ARBA" id="ARBA00022598"/>
    </source>
</evidence>
<dbReference type="STRING" id="1802517.A2892_00915"/>
<keyword evidence="8" id="KW-0963">Cytoplasm</keyword>
<evidence type="ECO:0000256" key="6">
    <source>
        <dbReference type="ARBA" id="ARBA00023146"/>
    </source>
</evidence>
<evidence type="ECO:0000256" key="9">
    <source>
        <dbReference type="RuleBase" id="RU363038"/>
    </source>
</evidence>
<dbReference type="GO" id="GO:0005737">
    <property type="term" value="C:cytoplasm"/>
    <property type="evidence" value="ECO:0007669"/>
    <property type="project" value="UniProtKB-SubCell"/>
</dbReference>
<dbReference type="EMBL" id="MGHD01000013">
    <property type="protein sequence ID" value="OGM59835.1"/>
    <property type="molecule type" value="Genomic_DNA"/>
</dbReference>
<keyword evidence="2 8" id="KW-0436">Ligase</keyword>
<comment type="caution">
    <text evidence="12">The sequence shown here is derived from an EMBL/GenBank/DDBJ whole genome shotgun (WGS) entry which is preliminary data.</text>
</comment>
<comment type="catalytic activity">
    <reaction evidence="7 8">
        <text>tRNA(Arg) + L-arginine + ATP = L-arginyl-tRNA(Arg) + AMP + diphosphate</text>
        <dbReference type="Rhea" id="RHEA:20301"/>
        <dbReference type="Rhea" id="RHEA-COMP:9658"/>
        <dbReference type="Rhea" id="RHEA-COMP:9673"/>
        <dbReference type="ChEBI" id="CHEBI:30616"/>
        <dbReference type="ChEBI" id="CHEBI:32682"/>
        <dbReference type="ChEBI" id="CHEBI:33019"/>
        <dbReference type="ChEBI" id="CHEBI:78442"/>
        <dbReference type="ChEBI" id="CHEBI:78513"/>
        <dbReference type="ChEBI" id="CHEBI:456215"/>
        <dbReference type="EC" id="6.1.1.19"/>
    </reaction>
</comment>
<dbReference type="SUPFAM" id="SSF47323">
    <property type="entry name" value="Anticodon-binding domain of a subclass of class I aminoacyl-tRNA synthetases"/>
    <property type="match status" value="1"/>
</dbReference>
<dbReference type="SMART" id="SM01016">
    <property type="entry name" value="Arg_tRNA_synt_N"/>
    <property type="match status" value="1"/>
</dbReference>
<comment type="caution">
    <text evidence="8">Lacks conserved residue(s) required for the propagation of feature annotation.</text>
</comment>
<dbReference type="NCBIfam" id="TIGR00456">
    <property type="entry name" value="argS"/>
    <property type="match status" value="1"/>
</dbReference>
<dbReference type="GO" id="GO:0006420">
    <property type="term" value="P:arginyl-tRNA aminoacylation"/>
    <property type="evidence" value="ECO:0007669"/>
    <property type="project" value="UniProtKB-UniRule"/>
</dbReference>
<name>A0A1F8B8U7_9BACT</name>
<dbReference type="PANTHER" id="PTHR11956:SF5">
    <property type="entry name" value="ARGININE--TRNA LIGASE, CYTOPLASMIC"/>
    <property type="match status" value="1"/>
</dbReference>
<dbReference type="Pfam" id="PF00750">
    <property type="entry name" value="tRNA-synt_1d"/>
    <property type="match status" value="1"/>
</dbReference>
<comment type="subunit">
    <text evidence="8">Monomer.</text>
</comment>
<dbReference type="InterPro" id="IPR005148">
    <property type="entry name" value="Arg-tRNA-synth_N"/>
</dbReference>
<evidence type="ECO:0000256" key="4">
    <source>
        <dbReference type="ARBA" id="ARBA00022840"/>
    </source>
</evidence>
<evidence type="ECO:0000259" key="11">
    <source>
        <dbReference type="SMART" id="SM01016"/>
    </source>
</evidence>
<comment type="similarity">
    <text evidence="1 8 9">Belongs to the class-I aminoacyl-tRNA synthetase family.</text>
</comment>
<dbReference type="Gene3D" id="1.10.730.10">
    <property type="entry name" value="Isoleucyl-tRNA Synthetase, Domain 1"/>
    <property type="match status" value="1"/>
</dbReference>
<dbReference type="InterPro" id="IPR001278">
    <property type="entry name" value="Arg-tRNA-ligase"/>
</dbReference>
<evidence type="ECO:0000256" key="5">
    <source>
        <dbReference type="ARBA" id="ARBA00022917"/>
    </source>
</evidence>
<evidence type="ECO:0000256" key="8">
    <source>
        <dbReference type="HAMAP-Rule" id="MF_00123"/>
    </source>
</evidence>
<dbReference type="SUPFAM" id="SSF52374">
    <property type="entry name" value="Nucleotidylyl transferase"/>
    <property type="match status" value="1"/>
</dbReference>
<sequence>MVKDEIAQVIQRATGEENIHLQIPEIDEYGDYSTNLALQLFSKPQKGKVSKFKNPRELAEEIVKKLSKDKKLLKIVSKIEVAGPGFINFWLATFVLITELKEVFSKGDDYGKSDILKGKRIMVEYGQPNTHKLPHIGHLFSYIYGESLVRLLQASGAQVFRANYQGDVGPHVAKCLWALLKEKSDVPADLSEKTDLLQKMYQLGSNAYEKDPKAKIEIDQLNVRIYSEDKSLLDVWRKTRKWSLDYYKGFEKRLGIKYDRAFFESEVHKKGKRVIEENIGTIFKQSRGAVIFEGGKYGLHDRVFLTRLATPTYEAKDIYLQKLKMKMWPFDLQIITTANEQNEYFKVIFKALELLDPIFEGKLKHIGFGMVQLKSGKISSRKGRIIGAVELIDVTIDEIKKIVVQRADLDGREKERVAEVVGVGAVKYSFLKTNPLKDIKFEFQESISREGNSGPYLQYTYARTRSVLRKFENSVSSTSKIQNFNVKHLNSEEMSLLRSFPRFSDVVSDAQDNYSPNILCNYLYDLAQKFNTFYNAHRILDDKSKKEDEFKKRRDFRLALTVSTGQILKNGLNLLGIQAPEKM</sequence>
<dbReference type="InterPro" id="IPR036695">
    <property type="entry name" value="Arg-tRNA-synth_N_sf"/>
</dbReference>
<organism evidence="12 13">
    <name type="scientific">Candidatus Woesebacteria bacterium RIFCSPLOWO2_01_FULL_39_10b</name>
    <dbReference type="NCBI Taxonomy" id="1802517"/>
    <lineage>
        <taxon>Bacteria</taxon>
        <taxon>Candidatus Woeseibacteriota</taxon>
    </lineage>
</organism>
<keyword evidence="6 8" id="KW-0030">Aminoacyl-tRNA synthetase</keyword>
<protein>
    <recommendedName>
        <fullName evidence="8">Arginine--tRNA ligase</fullName>
        <ecNumber evidence="8">6.1.1.19</ecNumber>
    </recommendedName>
    <alternativeName>
        <fullName evidence="8">Arginyl-tRNA synthetase</fullName>
        <shortName evidence="8">ArgRS</shortName>
    </alternativeName>
</protein>
<evidence type="ECO:0000313" key="12">
    <source>
        <dbReference type="EMBL" id="OGM59835.1"/>
    </source>
</evidence>
<dbReference type="Proteomes" id="UP000176404">
    <property type="component" value="Unassembled WGS sequence"/>
</dbReference>
<dbReference type="InterPro" id="IPR008909">
    <property type="entry name" value="DALR_anticod-bd"/>
</dbReference>
<evidence type="ECO:0000256" key="7">
    <source>
        <dbReference type="ARBA" id="ARBA00049339"/>
    </source>
</evidence>
<keyword evidence="4 8" id="KW-0067">ATP-binding</keyword>
<dbReference type="FunFam" id="1.10.730.10:FF:000006">
    <property type="entry name" value="Arginyl-tRNA synthetase 2, mitochondrial"/>
    <property type="match status" value="1"/>
</dbReference>
<dbReference type="HAMAP" id="MF_00123">
    <property type="entry name" value="Arg_tRNA_synth"/>
    <property type="match status" value="1"/>
</dbReference>
<dbReference type="InterPro" id="IPR035684">
    <property type="entry name" value="ArgRS_core"/>
</dbReference>
<keyword evidence="3 8" id="KW-0547">Nucleotide-binding</keyword>
<dbReference type="Gene3D" id="3.30.1360.70">
    <property type="entry name" value="Arginyl tRNA synthetase N-terminal domain"/>
    <property type="match status" value="1"/>
</dbReference>
<dbReference type="GO" id="GO:0004814">
    <property type="term" value="F:arginine-tRNA ligase activity"/>
    <property type="evidence" value="ECO:0007669"/>
    <property type="project" value="UniProtKB-UniRule"/>
</dbReference>
<evidence type="ECO:0000313" key="13">
    <source>
        <dbReference type="Proteomes" id="UP000176404"/>
    </source>
</evidence>
<dbReference type="SMART" id="SM00836">
    <property type="entry name" value="DALR_1"/>
    <property type="match status" value="1"/>
</dbReference>
<dbReference type="Pfam" id="PF03485">
    <property type="entry name" value="Arg_tRNA_synt_N"/>
    <property type="match status" value="1"/>
</dbReference>
<dbReference type="GO" id="GO:0005524">
    <property type="term" value="F:ATP binding"/>
    <property type="evidence" value="ECO:0007669"/>
    <property type="project" value="UniProtKB-UniRule"/>
</dbReference>
<gene>
    <name evidence="8" type="primary">argS</name>
    <name evidence="12" type="ORF">A2892_00915</name>
</gene>
<feature type="domain" description="DALR anticodon binding" evidence="10">
    <location>
        <begin position="457"/>
        <end position="583"/>
    </location>
</feature>
<feature type="domain" description="Arginyl tRNA synthetase N-terminal" evidence="11">
    <location>
        <begin position="4"/>
        <end position="91"/>
    </location>
</feature>
<dbReference type="Gene3D" id="3.40.50.620">
    <property type="entry name" value="HUPs"/>
    <property type="match status" value="1"/>
</dbReference>
<evidence type="ECO:0000256" key="3">
    <source>
        <dbReference type="ARBA" id="ARBA00022741"/>
    </source>
</evidence>
<dbReference type="PANTHER" id="PTHR11956">
    <property type="entry name" value="ARGINYL-TRNA SYNTHETASE"/>
    <property type="match status" value="1"/>
</dbReference>
<evidence type="ECO:0000259" key="10">
    <source>
        <dbReference type="SMART" id="SM00836"/>
    </source>
</evidence>
<dbReference type="Pfam" id="PF05746">
    <property type="entry name" value="DALR_1"/>
    <property type="match status" value="1"/>
</dbReference>
<comment type="subcellular location">
    <subcellularLocation>
        <location evidence="8">Cytoplasm</location>
    </subcellularLocation>
</comment>
<dbReference type="InterPro" id="IPR014729">
    <property type="entry name" value="Rossmann-like_a/b/a_fold"/>
</dbReference>
<dbReference type="EC" id="6.1.1.19" evidence="8"/>
<dbReference type="AlphaFoldDB" id="A0A1F8B8U7"/>
<dbReference type="InterPro" id="IPR009080">
    <property type="entry name" value="tRNAsynth_Ia_anticodon-bd"/>
</dbReference>
<proteinExistence type="inferred from homology"/>